<feature type="chain" id="PRO_5042249630" evidence="1">
    <location>
        <begin position="20"/>
        <end position="226"/>
    </location>
</feature>
<dbReference type="AlphaFoldDB" id="A0AAE2SEQ4"/>
<proteinExistence type="predicted"/>
<evidence type="ECO:0000259" key="2">
    <source>
        <dbReference type="Pfam" id="PF06439"/>
    </source>
</evidence>
<dbReference type="EMBL" id="JAENIG010000004">
    <property type="protein sequence ID" value="MBK1854961.1"/>
    <property type="molecule type" value="Genomic_DNA"/>
</dbReference>
<evidence type="ECO:0000256" key="1">
    <source>
        <dbReference type="SAM" id="SignalP"/>
    </source>
</evidence>
<dbReference type="RefSeq" id="WP_309489572.1">
    <property type="nucleotide sequence ID" value="NZ_JAENIG010000004.1"/>
</dbReference>
<evidence type="ECO:0000313" key="4">
    <source>
        <dbReference type="Proteomes" id="UP000634206"/>
    </source>
</evidence>
<keyword evidence="4" id="KW-1185">Reference proteome</keyword>
<keyword evidence="1" id="KW-0732">Signal</keyword>
<dbReference type="Proteomes" id="UP000634206">
    <property type="component" value="Unassembled WGS sequence"/>
</dbReference>
<feature type="domain" description="3-keto-alpha-glucoside-1,2-lyase/3-keto-2-hydroxy-glucal hydratase" evidence="2">
    <location>
        <begin position="28"/>
        <end position="220"/>
    </location>
</feature>
<reference evidence="3" key="1">
    <citation type="submission" date="2021-01" db="EMBL/GenBank/DDBJ databases">
        <title>Modified the classification status of verrucomicrobia.</title>
        <authorList>
            <person name="Feng X."/>
        </authorList>
    </citation>
    <scope>NUCLEOTIDE SEQUENCE</scope>
    <source>
        <strain evidence="3">5K15</strain>
    </source>
</reference>
<organism evidence="3 4">
    <name type="scientific">Oceaniferula flava</name>
    <dbReference type="NCBI Taxonomy" id="2800421"/>
    <lineage>
        <taxon>Bacteria</taxon>
        <taxon>Pseudomonadati</taxon>
        <taxon>Verrucomicrobiota</taxon>
        <taxon>Verrucomicrobiia</taxon>
        <taxon>Verrucomicrobiales</taxon>
        <taxon>Verrucomicrobiaceae</taxon>
        <taxon>Oceaniferula</taxon>
    </lineage>
</organism>
<comment type="caution">
    <text evidence="3">The sequence shown here is derived from an EMBL/GenBank/DDBJ whole genome shotgun (WGS) entry which is preliminary data.</text>
</comment>
<name>A0AAE2SEQ4_9BACT</name>
<dbReference type="GO" id="GO:0016787">
    <property type="term" value="F:hydrolase activity"/>
    <property type="evidence" value="ECO:0007669"/>
    <property type="project" value="InterPro"/>
</dbReference>
<sequence length="226" mass="25353">MKTCLTFLAAVTLASPLFAAPAAETATGWTTLFNGKTLKGWNRINGTANYVVKDGTIVGTTSKGSPNSFLCTDKKYSDFELEYEIKIHDKRLNSGVQFRSKHFGGRVEGRVNGPQCEAENTEIKGGGESGYIFAEATKYYWLVPNDKRTPHKHFKDGEWNHFRIKAVGPRIQTWVNGELVCDLTNEEFYKEYPKGYIALQVHSVGNNGPFSVSWKNIRIREMGKSN</sequence>
<gene>
    <name evidence="3" type="ORF">JIN83_08315</name>
</gene>
<feature type="signal peptide" evidence="1">
    <location>
        <begin position="1"/>
        <end position="19"/>
    </location>
</feature>
<evidence type="ECO:0000313" key="3">
    <source>
        <dbReference type="EMBL" id="MBK1854961.1"/>
    </source>
</evidence>
<dbReference type="Pfam" id="PF06439">
    <property type="entry name" value="3keto-disac_hyd"/>
    <property type="match status" value="1"/>
</dbReference>
<protein>
    <submittedName>
        <fullName evidence="3">DUF1080 domain-containing protein</fullName>
    </submittedName>
</protein>
<dbReference type="InterPro" id="IPR010496">
    <property type="entry name" value="AL/BT2_dom"/>
</dbReference>
<dbReference type="Gene3D" id="2.60.120.560">
    <property type="entry name" value="Exo-inulinase, domain 1"/>
    <property type="match status" value="1"/>
</dbReference>
<accession>A0AAE2SEQ4</accession>